<dbReference type="OrthoDB" id="1447491at2"/>
<comment type="caution">
    <text evidence="1">The sequence shown here is derived from an EMBL/GenBank/DDBJ whole genome shotgun (WGS) entry which is preliminary data.</text>
</comment>
<evidence type="ECO:0000313" key="1">
    <source>
        <dbReference type="EMBL" id="PXZ06877.1"/>
    </source>
</evidence>
<sequence>MNRDDLKKILDVKKVPHMSYSLNGLKDGDCLCIVQDNKKWLLVHNDRGSKNYIGDFNSEDEICSEFYAIMKRNYNWTN</sequence>
<reference evidence="1 2" key="1">
    <citation type="submission" date="2018-05" db="EMBL/GenBank/DDBJ databases">
        <title>Reference genomes for bee gut microbiota database.</title>
        <authorList>
            <person name="Ellegaard K.M."/>
        </authorList>
    </citation>
    <scope>NUCLEOTIDE SEQUENCE [LARGE SCALE GENOMIC DNA]</scope>
    <source>
        <strain evidence="1 2">ESL0182</strain>
    </source>
</reference>
<protein>
    <submittedName>
        <fullName evidence="1">Uncharacterized protein</fullName>
    </submittedName>
</protein>
<dbReference type="EMBL" id="QGLR01000011">
    <property type="protein sequence ID" value="PXZ06877.1"/>
    <property type="molecule type" value="Genomic_DNA"/>
</dbReference>
<keyword evidence="2" id="KW-1185">Reference proteome</keyword>
<dbReference type="AlphaFoldDB" id="A0A2V4EF20"/>
<gene>
    <name evidence="1" type="ORF">DKK70_09445</name>
</gene>
<accession>A0A2V4EF20</accession>
<name>A0A2V4EF20_9GAMM</name>
<evidence type="ECO:0000313" key="2">
    <source>
        <dbReference type="Proteomes" id="UP000247932"/>
    </source>
</evidence>
<organism evidence="1 2">
    <name type="scientific">Gilliamella apicola</name>
    <dbReference type="NCBI Taxonomy" id="1196095"/>
    <lineage>
        <taxon>Bacteria</taxon>
        <taxon>Pseudomonadati</taxon>
        <taxon>Pseudomonadota</taxon>
        <taxon>Gammaproteobacteria</taxon>
        <taxon>Orbales</taxon>
        <taxon>Orbaceae</taxon>
        <taxon>Gilliamella</taxon>
    </lineage>
</organism>
<dbReference type="RefSeq" id="WP_110433778.1">
    <property type="nucleotide sequence ID" value="NZ_QGLR01000011.1"/>
</dbReference>
<dbReference type="Proteomes" id="UP000247932">
    <property type="component" value="Unassembled WGS sequence"/>
</dbReference>
<proteinExistence type="predicted"/>